<dbReference type="EMBL" id="JAAXOP010000009">
    <property type="protein sequence ID" value="NKY51940.1"/>
    <property type="molecule type" value="Genomic_DNA"/>
</dbReference>
<dbReference type="InterPro" id="IPR005511">
    <property type="entry name" value="SMP-30"/>
</dbReference>
<keyword evidence="4" id="KW-0479">Metal-binding</keyword>
<dbReference type="PANTHER" id="PTHR47572:SF4">
    <property type="entry name" value="LACTONASE DRP35"/>
    <property type="match status" value="1"/>
</dbReference>
<dbReference type="GO" id="GO:0016787">
    <property type="term" value="F:hydrolase activity"/>
    <property type="evidence" value="ECO:0007669"/>
    <property type="project" value="UniProtKB-KW"/>
</dbReference>
<dbReference type="AlphaFoldDB" id="A0A846Y1T1"/>
<evidence type="ECO:0000313" key="7">
    <source>
        <dbReference type="Proteomes" id="UP000565711"/>
    </source>
</evidence>
<organism evidence="6 7">
    <name type="scientific">Nocardia vermiculata</name>
    <dbReference type="NCBI Taxonomy" id="257274"/>
    <lineage>
        <taxon>Bacteria</taxon>
        <taxon>Bacillati</taxon>
        <taxon>Actinomycetota</taxon>
        <taxon>Actinomycetes</taxon>
        <taxon>Mycobacteriales</taxon>
        <taxon>Nocardiaceae</taxon>
        <taxon>Nocardia</taxon>
    </lineage>
</organism>
<dbReference type="GO" id="GO:0046872">
    <property type="term" value="F:metal ion binding"/>
    <property type="evidence" value="ECO:0007669"/>
    <property type="project" value="UniProtKB-KW"/>
</dbReference>
<dbReference type="InterPro" id="IPR013658">
    <property type="entry name" value="SGL"/>
</dbReference>
<comment type="similarity">
    <text evidence="1">Belongs to the SMP-30/CGR1 family.</text>
</comment>
<dbReference type="PANTHER" id="PTHR47572">
    <property type="entry name" value="LIPOPROTEIN-RELATED"/>
    <property type="match status" value="1"/>
</dbReference>
<gene>
    <name evidence="6" type="ORF">HGA08_17110</name>
</gene>
<feature type="binding site" evidence="4">
    <location>
        <position position="210"/>
    </location>
    <ligand>
        <name>a divalent metal cation</name>
        <dbReference type="ChEBI" id="CHEBI:60240"/>
    </ligand>
</feature>
<reference evidence="6 7" key="1">
    <citation type="submission" date="2020-04" db="EMBL/GenBank/DDBJ databases">
        <title>MicrobeNet Type strains.</title>
        <authorList>
            <person name="Nicholson A.C."/>
        </authorList>
    </citation>
    <scope>NUCLEOTIDE SEQUENCE [LARGE SCALE GENOMIC DNA]</scope>
    <source>
        <strain evidence="6 7">JCM 12354</strain>
    </source>
</reference>
<feature type="active site" description="Proton donor/acceptor" evidence="3">
    <location>
        <position position="210"/>
    </location>
</feature>
<comment type="caution">
    <text evidence="6">The sequence shown here is derived from an EMBL/GenBank/DDBJ whole genome shotgun (WGS) entry which is preliminary data.</text>
</comment>
<dbReference type="SUPFAM" id="SSF63829">
    <property type="entry name" value="Calcium-dependent phosphotriesterase"/>
    <property type="match status" value="1"/>
</dbReference>
<dbReference type="InterPro" id="IPR051262">
    <property type="entry name" value="SMP-30/CGR1_Lactonase"/>
</dbReference>
<evidence type="ECO:0000256" key="1">
    <source>
        <dbReference type="ARBA" id="ARBA00008853"/>
    </source>
</evidence>
<dbReference type="Gene3D" id="2.120.10.30">
    <property type="entry name" value="TolB, C-terminal domain"/>
    <property type="match status" value="1"/>
</dbReference>
<name>A0A846Y1T1_9NOCA</name>
<dbReference type="Proteomes" id="UP000565711">
    <property type="component" value="Unassembled WGS sequence"/>
</dbReference>
<evidence type="ECO:0000259" key="5">
    <source>
        <dbReference type="Pfam" id="PF08450"/>
    </source>
</evidence>
<keyword evidence="4" id="KW-0862">Zinc</keyword>
<feature type="binding site" evidence="4">
    <location>
        <position position="18"/>
    </location>
    <ligand>
        <name>a divalent metal cation</name>
        <dbReference type="ChEBI" id="CHEBI:60240"/>
    </ligand>
</feature>
<feature type="binding site" evidence="4">
    <location>
        <position position="165"/>
    </location>
    <ligand>
        <name>a divalent metal cation</name>
        <dbReference type="ChEBI" id="CHEBI:60240"/>
    </ligand>
</feature>
<proteinExistence type="inferred from homology"/>
<keyword evidence="2" id="KW-0378">Hydrolase</keyword>
<sequence>MTVNSSFEVVADGYSFTECPRYHDGRVWFVDMHLNRVISVRPDGSDTRTIEVASAPGGIGWLPDGRLLVVLMQERKIVRFDDDEMVVHADLSDSVISTLNDLAVDSAGRCYVGETGFDPHAFLSDPEDIDNVCHGRFTPPATSRLFLVETDGEYREVASGLAFSNGIVVDETREYLFVAESFGARLTRFRLAPDGSLTERKELFVDFAPDGIGMDTWGYIWVSDVFGRAAVRIDAEGREIERVRSSRLVLACATGGARGDQLYLCASPALDSTECLRLRESRVEAVTIDSPTRVAK</sequence>
<evidence type="ECO:0000256" key="4">
    <source>
        <dbReference type="PIRSR" id="PIRSR605511-2"/>
    </source>
</evidence>
<dbReference type="Pfam" id="PF08450">
    <property type="entry name" value="SGL"/>
    <property type="match status" value="1"/>
</dbReference>
<evidence type="ECO:0000256" key="3">
    <source>
        <dbReference type="PIRSR" id="PIRSR605511-1"/>
    </source>
</evidence>
<protein>
    <submittedName>
        <fullName evidence="6">SMP-30/gluconolactonase/LRE family protein</fullName>
    </submittedName>
</protein>
<feature type="binding site" evidence="4">
    <location>
        <position position="118"/>
    </location>
    <ligand>
        <name>substrate</name>
    </ligand>
</feature>
<dbReference type="PRINTS" id="PR01790">
    <property type="entry name" value="SMP30FAMILY"/>
</dbReference>
<dbReference type="RefSeq" id="WP_067871073.1">
    <property type="nucleotide sequence ID" value="NZ_JAAXOP010000009.1"/>
</dbReference>
<evidence type="ECO:0000313" key="6">
    <source>
        <dbReference type="EMBL" id="NKY51940.1"/>
    </source>
</evidence>
<dbReference type="InterPro" id="IPR011042">
    <property type="entry name" value="6-blade_b-propeller_TolB-like"/>
</dbReference>
<accession>A0A846Y1T1</accession>
<feature type="domain" description="SMP-30/Gluconolactonase/LRE-like region" evidence="5">
    <location>
        <begin position="16"/>
        <end position="265"/>
    </location>
</feature>
<keyword evidence="7" id="KW-1185">Reference proteome</keyword>
<comment type="cofactor">
    <cofactor evidence="4">
        <name>Zn(2+)</name>
        <dbReference type="ChEBI" id="CHEBI:29105"/>
    </cofactor>
    <text evidence="4">Binds 1 divalent metal cation per subunit.</text>
</comment>
<evidence type="ECO:0000256" key="2">
    <source>
        <dbReference type="ARBA" id="ARBA00022801"/>
    </source>
</evidence>
<feature type="binding site" evidence="4">
    <location>
        <position position="100"/>
    </location>
    <ligand>
        <name>substrate</name>
    </ligand>
</feature>